<dbReference type="AlphaFoldDB" id="A0ABD2BKI5"/>
<evidence type="ECO:0000313" key="1">
    <source>
        <dbReference type="EMBL" id="KAL2733295.1"/>
    </source>
</evidence>
<comment type="caution">
    <text evidence="1">The sequence shown here is derived from an EMBL/GenBank/DDBJ whole genome shotgun (WGS) entry which is preliminary data.</text>
</comment>
<gene>
    <name evidence="1" type="ORF">V1477_014263</name>
</gene>
<protein>
    <submittedName>
        <fullName evidence="1">Uncharacterized protein</fullName>
    </submittedName>
</protein>
<evidence type="ECO:0000313" key="2">
    <source>
        <dbReference type="Proteomes" id="UP001607303"/>
    </source>
</evidence>
<dbReference type="Proteomes" id="UP001607303">
    <property type="component" value="Unassembled WGS sequence"/>
</dbReference>
<organism evidence="1 2">
    <name type="scientific">Vespula maculifrons</name>
    <name type="common">Eastern yellow jacket</name>
    <name type="synonym">Wasp</name>
    <dbReference type="NCBI Taxonomy" id="7453"/>
    <lineage>
        <taxon>Eukaryota</taxon>
        <taxon>Metazoa</taxon>
        <taxon>Ecdysozoa</taxon>
        <taxon>Arthropoda</taxon>
        <taxon>Hexapoda</taxon>
        <taxon>Insecta</taxon>
        <taxon>Pterygota</taxon>
        <taxon>Neoptera</taxon>
        <taxon>Endopterygota</taxon>
        <taxon>Hymenoptera</taxon>
        <taxon>Apocrita</taxon>
        <taxon>Aculeata</taxon>
        <taxon>Vespoidea</taxon>
        <taxon>Vespidae</taxon>
        <taxon>Vespinae</taxon>
        <taxon>Vespula</taxon>
    </lineage>
</organism>
<keyword evidence="2" id="KW-1185">Reference proteome</keyword>
<accession>A0ABD2BKI5</accession>
<reference evidence="1 2" key="1">
    <citation type="journal article" date="2024" name="Ann. Entomol. Soc. Am.">
        <title>Genomic analyses of the southern and eastern yellowjacket wasps (Hymenoptera: Vespidae) reveal evolutionary signatures of social life.</title>
        <authorList>
            <person name="Catto M.A."/>
            <person name="Caine P.B."/>
            <person name="Orr S.E."/>
            <person name="Hunt B.G."/>
            <person name="Goodisman M.A.D."/>
        </authorList>
    </citation>
    <scope>NUCLEOTIDE SEQUENCE [LARGE SCALE GENOMIC DNA]</scope>
    <source>
        <strain evidence="1">232</strain>
        <tissue evidence="1">Head and thorax</tissue>
    </source>
</reference>
<dbReference type="EMBL" id="JAYRBN010000074">
    <property type="protein sequence ID" value="KAL2733295.1"/>
    <property type="molecule type" value="Genomic_DNA"/>
</dbReference>
<sequence length="93" mass="10348">MKEREKERATMFDSAAPASDAAATLLLSSTSQFGSQPCTVKKGTSFNFYIFETSFARRGKKIIDQNVRKVIDPDGPVHVIRLFSSSKIKEKFG</sequence>
<name>A0ABD2BKI5_VESMC</name>
<proteinExistence type="predicted"/>